<evidence type="ECO:0000256" key="1">
    <source>
        <dbReference type="ARBA" id="ARBA00004561"/>
    </source>
</evidence>
<evidence type="ECO:0000313" key="9">
    <source>
        <dbReference type="EMBL" id="NHZ89208.1"/>
    </source>
</evidence>
<name>A0ABX0NQP3_9BURK</name>
<keyword evidence="10" id="KW-1185">Reference proteome</keyword>
<dbReference type="Pfam" id="PF05567">
    <property type="entry name" value="T4P_PilY1"/>
    <property type="match status" value="1"/>
</dbReference>
<evidence type="ECO:0000313" key="10">
    <source>
        <dbReference type="Proteomes" id="UP000609726"/>
    </source>
</evidence>
<evidence type="ECO:0000256" key="5">
    <source>
        <dbReference type="ARBA" id="ARBA00022837"/>
    </source>
</evidence>
<evidence type="ECO:0000256" key="7">
    <source>
        <dbReference type="SAM" id="SignalP"/>
    </source>
</evidence>
<evidence type="ECO:0000256" key="3">
    <source>
        <dbReference type="ARBA" id="ARBA00022558"/>
    </source>
</evidence>
<comment type="caution">
    <text evidence="9">The sequence shown here is derived from an EMBL/GenBank/DDBJ whole genome shotgun (WGS) entry which is preliminary data.</text>
</comment>
<evidence type="ECO:0000259" key="8">
    <source>
        <dbReference type="Pfam" id="PF05567"/>
    </source>
</evidence>
<keyword evidence="3" id="KW-1029">Fimbrium biogenesis</keyword>
<feature type="domain" description="PilY1 beta-propeller" evidence="8">
    <location>
        <begin position="764"/>
        <end position="1086"/>
    </location>
</feature>
<feature type="signal peptide" evidence="7">
    <location>
        <begin position="1"/>
        <end position="30"/>
    </location>
</feature>
<dbReference type="Gene3D" id="2.130.10.10">
    <property type="entry name" value="YVTN repeat-like/Quinoprotein amine dehydrogenase"/>
    <property type="match status" value="1"/>
</dbReference>
<dbReference type="InterPro" id="IPR015943">
    <property type="entry name" value="WD40/YVTN_repeat-like_dom_sf"/>
</dbReference>
<reference evidence="9 10" key="1">
    <citation type="submission" date="2019-10" db="EMBL/GenBank/DDBJ databases">
        <title>Taxonomy of Antarctic Massilia spp.: description of Massilia rubra sp. nov., Massilia aquatica sp. nov., Massilia mucilaginosa sp. nov., Massilia frigida sp. nov. isolated from streams, lakes and regoliths.</title>
        <authorList>
            <person name="Holochova P."/>
            <person name="Sedlacek I."/>
            <person name="Kralova S."/>
            <person name="Maslanova I."/>
            <person name="Busse H.-J."/>
            <person name="Stankova E."/>
            <person name="Vrbovska V."/>
            <person name="Kovarovic V."/>
            <person name="Bartak M."/>
            <person name="Svec P."/>
            <person name="Pantucek R."/>
        </authorList>
    </citation>
    <scope>NUCLEOTIDE SEQUENCE [LARGE SCALE GENOMIC DNA]</scope>
    <source>
        <strain evidence="9 10">CCM 8733</strain>
    </source>
</reference>
<feature type="chain" id="PRO_5047504591" description="PilY1 beta-propeller domain-containing protein" evidence="7">
    <location>
        <begin position="31"/>
        <end position="1277"/>
    </location>
</feature>
<gene>
    <name evidence="9" type="ORF">F2P45_09285</name>
</gene>
<keyword evidence="6" id="KW-0281">Fimbrium</keyword>
<protein>
    <recommendedName>
        <fullName evidence="8">PilY1 beta-propeller domain-containing protein</fullName>
    </recommendedName>
</protein>
<evidence type="ECO:0000256" key="6">
    <source>
        <dbReference type="ARBA" id="ARBA00023263"/>
    </source>
</evidence>
<keyword evidence="4" id="KW-0479">Metal-binding</keyword>
<evidence type="ECO:0000256" key="2">
    <source>
        <dbReference type="ARBA" id="ARBA00008387"/>
    </source>
</evidence>
<dbReference type="SUPFAM" id="SSF50998">
    <property type="entry name" value="Quinoprotein alcohol dehydrogenase-like"/>
    <property type="match status" value="1"/>
</dbReference>
<comment type="similarity">
    <text evidence="2">Belongs to the PilY1 family.</text>
</comment>
<dbReference type="InterPro" id="IPR011047">
    <property type="entry name" value="Quinoprotein_ADH-like_sf"/>
</dbReference>
<keyword evidence="5" id="KW-0106">Calcium</keyword>
<keyword evidence="7" id="KW-0732">Signal</keyword>
<comment type="subcellular location">
    <subcellularLocation>
        <location evidence="1">Fimbrium</location>
    </subcellularLocation>
</comment>
<sequence>MNATIERWLASLPASLFAALLICWACVAGAAPPLLQVPDGVLGAPGQIPPNLLINLSLSFADAGAAYRDTYAGATDYPGYFNPRLCYRYPMKAHARSVSEPDLDERLGHFAPVGPVGTDLGCGGAAFSGNLLNWATAATLDLVRLGLTGGDRVLDDPGITVLQRAWLPDGAAHVDFYANALHFPRKMLPAVQSAVLTPFGKIDLVIVSCRNRVLFSDTQKGKSCDAPRYGKSGTRLASDKFHGEFLARVRVCTPEDSASRPALCRPYGGAFKPEGALQRHAASGRIGVMAYAAGEREQGGAPDGGVLRAPLKFIGDQAIAPPRYEAQPNQRAEWSAKTGVFVPNPDRGSGAASGSIAAINLAGRSKPASAGSYAASDPGAELFYEALRYVQGREASAPAGGVAPDGLPVWSSRADPVTAACQRNVIATIGHPAFIDDRHVPGNTQAGRKDAARAADGFAPVRFDVMQATRRVGEMEADRGGAYGNSAPRAELSELDKRSDGPNGAGSLYLAGAAWWAHTNPIRRDKPVTITSMALELGVPERERTSALYLAAKYGAFDDRNGDANPFITSGERRDDTEWRAAGGSPAGFFGARDAFAIGPAIDALFAAAGSSGGDTPGALVASPVSKGRGFVLQASGDLSRASGSLRRRALTVGKDGAPSISDKVEWDAAELLTGNDGVRPALPPRMAPAARKIFTLAYQPDKTVTVPFDWASLPKESRALLDVAVAGGAPDGLGEARTAFLRGGRDREEGQPGGVLRRRASVLGDVVHSVPLLVGPPPPSRGDLAYLDFHKRQRERPGVAYVGANDGMLHAFDAASGAELFAYVPHALTPVLARLADPGYRHRPYVDASAGSGEALVDGRWRTILASGMGMGARGVFALDISDPAAFHTGLGALWEFTGRDDPAMGHVAAPPLVVRFRIAVKDGVPQYRDFVVVASGINNGAGDGSGALFLLALDKPASERWQRGVNYYRFLTPVADPSQPNALSPPALALAGDASVRHAYAGDLQGRLWRFDFSGSAPWSSAVSPLFDARDAGGRPQPIAHAPRIVFAPGGGYLVLFGTGKFIELADTQRGSFLPQSFYAVHDALDKQPPISRARLVPRILSGTARYAVAGASAELDGLDGENAPKGWFFDFPHTAVDGERVAGSPLSRAGTLIVDTLLPGADPCSAPASRSYVLDALSGLAIGADGRVRSGESTGERYSALAGVPPLLIETAASTGARGATGRAEAAHTYAIVRPQEGGKAAPAQQVSIRYPSRRLGWREVHNWQDLHDAAKEK</sequence>
<proteinExistence type="inferred from homology"/>
<evidence type="ECO:0000256" key="4">
    <source>
        <dbReference type="ARBA" id="ARBA00022723"/>
    </source>
</evidence>
<accession>A0ABX0NQP3</accession>
<dbReference type="EMBL" id="WHJH01000007">
    <property type="protein sequence ID" value="NHZ89208.1"/>
    <property type="molecule type" value="Genomic_DNA"/>
</dbReference>
<dbReference type="RefSeq" id="WP_166873252.1">
    <property type="nucleotide sequence ID" value="NZ_WHJH01000007.1"/>
</dbReference>
<dbReference type="InterPro" id="IPR008707">
    <property type="entry name" value="B-propeller_PilY1"/>
</dbReference>
<dbReference type="Proteomes" id="UP000609726">
    <property type="component" value="Unassembled WGS sequence"/>
</dbReference>
<organism evidence="9 10">
    <name type="scientific">Massilia mucilaginosa</name>
    <dbReference type="NCBI Taxonomy" id="2609282"/>
    <lineage>
        <taxon>Bacteria</taxon>
        <taxon>Pseudomonadati</taxon>
        <taxon>Pseudomonadota</taxon>
        <taxon>Betaproteobacteria</taxon>
        <taxon>Burkholderiales</taxon>
        <taxon>Oxalobacteraceae</taxon>
        <taxon>Telluria group</taxon>
        <taxon>Massilia</taxon>
    </lineage>
</organism>